<proteinExistence type="predicted"/>
<comment type="caution">
    <text evidence="2">The sequence shown here is derived from an EMBL/GenBank/DDBJ whole genome shotgun (WGS) entry which is preliminary data.</text>
</comment>
<dbReference type="OrthoDB" id="1840737at2759"/>
<keyword evidence="3" id="KW-1185">Reference proteome</keyword>
<protein>
    <submittedName>
        <fullName evidence="2">Uncharacterized protein</fullName>
    </submittedName>
</protein>
<name>A0A6A1W9Z9_9ROSI</name>
<organism evidence="2 3">
    <name type="scientific">Morella rubra</name>
    <name type="common">Chinese bayberry</name>
    <dbReference type="NCBI Taxonomy" id="262757"/>
    <lineage>
        <taxon>Eukaryota</taxon>
        <taxon>Viridiplantae</taxon>
        <taxon>Streptophyta</taxon>
        <taxon>Embryophyta</taxon>
        <taxon>Tracheophyta</taxon>
        <taxon>Spermatophyta</taxon>
        <taxon>Magnoliopsida</taxon>
        <taxon>eudicotyledons</taxon>
        <taxon>Gunneridae</taxon>
        <taxon>Pentapetalae</taxon>
        <taxon>rosids</taxon>
        <taxon>fabids</taxon>
        <taxon>Fagales</taxon>
        <taxon>Myricaceae</taxon>
        <taxon>Morella</taxon>
    </lineage>
</organism>
<evidence type="ECO:0000313" key="2">
    <source>
        <dbReference type="EMBL" id="KAB1220857.1"/>
    </source>
</evidence>
<keyword evidence="1" id="KW-1133">Transmembrane helix</keyword>
<gene>
    <name evidence="2" type="ORF">CJ030_MR3G011006</name>
</gene>
<dbReference type="EMBL" id="RXIC02000021">
    <property type="protein sequence ID" value="KAB1220857.1"/>
    <property type="molecule type" value="Genomic_DNA"/>
</dbReference>
<dbReference type="PANTHER" id="PTHR33237:SF4">
    <property type="entry name" value="F14O23.12"/>
    <property type="match status" value="1"/>
</dbReference>
<sequence length="124" mass="13769">MARQLLLMQHSLPSTFQLGLGVMTLLFCAIALFMCASHSRKWHRHWRACYGFNNGDPVIELNTEAGILTTNGSPSMFSGDLSVWKKNILMGGKCELPDFSGVIIYDSNGNIVPAKPSRPLLTWK</sequence>
<accession>A0A6A1W9Z9</accession>
<feature type="transmembrane region" description="Helical" evidence="1">
    <location>
        <begin position="16"/>
        <end position="37"/>
    </location>
</feature>
<reference evidence="2 3" key="1">
    <citation type="journal article" date="2019" name="Plant Biotechnol. J.">
        <title>The red bayberry genome and genetic basis of sex determination.</title>
        <authorList>
            <person name="Jia H.M."/>
            <person name="Jia H.J."/>
            <person name="Cai Q.L."/>
            <person name="Wang Y."/>
            <person name="Zhao H.B."/>
            <person name="Yang W.F."/>
            <person name="Wang G.Y."/>
            <person name="Li Y.H."/>
            <person name="Zhan D.L."/>
            <person name="Shen Y.T."/>
            <person name="Niu Q.F."/>
            <person name="Chang L."/>
            <person name="Qiu J."/>
            <person name="Zhao L."/>
            <person name="Xie H.B."/>
            <person name="Fu W.Y."/>
            <person name="Jin J."/>
            <person name="Li X.W."/>
            <person name="Jiao Y."/>
            <person name="Zhou C.C."/>
            <person name="Tu T."/>
            <person name="Chai C.Y."/>
            <person name="Gao J.L."/>
            <person name="Fan L.J."/>
            <person name="van de Weg E."/>
            <person name="Wang J.Y."/>
            <person name="Gao Z.S."/>
        </authorList>
    </citation>
    <scope>NUCLEOTIDE SEQUENCE [LARGE SCALE GENOMIC DNA]</scope>
    <source>
        <tissue evidence="2">Leaves</tissue>
    </source>
</reference>
<dbReference type="AlphaFoldDB" id="A0A6A1W9Z9"/>
<dbReference type="PANTHER" id="PTHR33237">
    <property type="entry name" value="F2P16.13 PROTEIN-RELATED"/>
    <property type="match status" value="1"/>
</dbReference>
<dbReference type="Proteomes" id="UP000516437">
    <property type="component" value="Chromosome 3"/>
</dbReference>
<evidence type="ECO:0000313" key="3">
    <source>
        <dbReference type="Proteomes" id="UP000516437"/>
    </source>
</evidence>
<keyword evidence="1" id="KW-0812">Transmembrane</keyword>
<keyword evidence="1" id="KW-0472">Membrane</keyword>
<evidence type="ECO:0000256" key="1">
    <source>
        <dbReference type="SAM" id="Phobius"/>
    </source>
</evidence>